<name>A0A8H5CQX3_9AGAR</name>
<proteinExistence type="predicted"/>
<organism evidence="6 7">
    <name type="scientific">Leucocoprinus leucothites</name>
    <dbReference type="NCBI Taxonomy" id="201217"/>
    <lineage>
        <taxon>Eukaryota</taxon>
        <taxon>Fungi</taxon>
        <taxon>Dikarya</taxon>
        <taxon>Basidiomycota</taxon>
        <taxon>Agaricomycotina</taxon>
        <taxon>Agaricomycetes</taxon>
        <taxon>Agaricomycetidae</taxon>
        <taxon>Agaricales</taxon>
        <taxon>Agaricineae</taxon>
        <taxon>Agaricaceae</taxon>
        <taxon>Leucocoprinus</taxon>
    </lineage>
</organism>
<dbReference type="OrthoDB" id="19344at2759"/>
<feature type="transmembrane region" description="Helical" evidence="5">
    <location>
        <begin position="94"/>
        <end position="113"/>
    </location>
</feature>
<dbReference type="InterPro" id="IPR051415">
    <property type="entry name" value="LAAT-1"/>
</dbReference>
<comment type="subcellular location">
    <subcellularLocation>
        <location evidence="1">Membrane</location>
        <topology evidence="1">Multi-pass membrane protein</topology>
    </subcellularLocation>
</comment>
<keyword evidence="7" id="KW-1185">Reference proteome</keyword>
<dbReference type="PANTHER" id="PTHR16201">
    <property type="entry name" value="SEVEN TRANSMEMBRANE PROTEIN 1-RELATED"/>
    <property type="match status" value="1"/>
</dbReference>
<dbReference type="Gene3D" id="1.20.1280.290">
    <property type="match status" value="2"/>
</dbReference>
<dbReference type="InterPro" id="IPR006603">
    <property type="entry name" value="PQ-loop_rpt"/>
</dbReference>
<dbReference type="PANTHER" id="PTHR16201:SF11">
    <property type="entry name" value="PQ-LOOP REPEAT-CONTAINING PROTEIN"/>
    <property type="match status" value="1"/>
</dbReference>
<keyword evidence="3 5" id="KW-1133">Transmembrane helix</keyword>
<evidence type="ECO:0000313" key="7">
    <source>
        <dbReference type="Proteomes" id="UP000559027"/>
    </source>
</evidence>
<evidence type="ECO:0000313" key="6">
    <source>
        <dbReference type="EMBL" id="KAF5345413.1"/>
    </source>
</evidence>
<feature type="transmembrane region" description="Helical" evidence="5">
    <location>
        <begin position="17"/>
        <end position="34"/>
    </location>
</feature>
<evidence type="ECO:0000256" key="1">
    <source>
        <dbReference type="ARBA" id="ARBA00004141"/>
    </source>
</evidence>
<comment type="caution">
    <text evidence="6">The sequence shown here is derived from an EMBL/GenBank/DDBJ whole genome shotgun (WGS) entry which is preliminary data.</text>
</comment>
<evidence type="ECO:0000256" key="4">
    <source>
        <dbReference type="ARBA" id="ARBA00023136"/>
    </source>
</evidence>
<evidence type="ECO:0000256" key="5">
    <source>
        <dbReference type="SAM" id="Phobius"/>
    </source>
</evidence>
<dbReference type="SMART" id="SM00679">
    <property type="entry name" value="CTNS"/>
    <property type="match status" value="2"/>
</dbReference>
<reference evidence="6 7" key="1">
    <citation type="journal article" date="2020" name="ISME J.">
        <title>Uncovering the hidden diversity of litter-decomposition mechanisms in mushroom-forming fungi.</title>
        <authorList>
            <person name="Floudas D."/>
            <person name="Bentzer J."/>
            <person name="Ahren D."/>
            <person name="Johansson T."/>
            <person name="Persson P."/>
            <person name="Tunlid A."/>
        </authorList>
    </citation>
    <scope>NUCLEOTIDE SEQUENCE [LARGE SCALE GENOMIC DNA]</scope>
    <source>
        <strain evidence="6 7">CBS 146.42</strain>
    </source>
</reference>
<keyword evidence="4 5" id="KW-0472">Membrane</keyword>
<gene>
    <name evidence="6" type="ORF">D9756_010995</name>
</gene>
<dbReference type="GO" id="GO:0016020">
    <property type="term" value="C:membrane"/>
    <property type="evidence" value="ECO:0007669"/>
    <property type="project" value="UniProtKB-SubCell"/>
</dbReference>
<dbReference type="AlphaFoldDB" id="A0A8H5CQX3"/>
<sequence>MDFVDENSQGCQPIHDWVTNVISAIVIVGMSTAYAPQHYRIIKKQSSEGFSPLFLLLGSTSAAAGFWNMITMQWGVARCCGSVSWGSCVEMTAGIFQVFWQWFCFTLIFVLYIRYYPERLKYLDVYGYDSSQPLKTSDWQFAQFCAWVTFGHFVFSGLATLYLMNTVVLTPGPTTPLPDHVQLWATFLGVSSAMLAAIQYAPQLIHTYRLKLVGALSIPMMCINAPGSVFMITSIALRNKLDELVHVSSSGYLADNIVAHMHSLEVAAT</sequence>
<feature type="transmembrane region" description="Helical" evidence="5">
    <location>
        <begin position="183"/>
        <end position="201"/>
    </location>
</feature>
<accession>A0A8H5CQX3</accession>
<evidence type="ECO:0000256" key="3">
    <source>
        <dbReference type="ARBA" id="ARBA00022989"/>
    </source>
</evidence>
<dbReference type="Proteomes" id="UP000559027">
    <property type="component" value="Unassembled WGS sequence"/>
</dbReference>
<feature type="transmembrane region" description="Helical" evidence="5">
    <location>
        <begin position="144"/>
        <end position="163"/>
    </location>
</feature>
<dbReference type="EMBL" id="JAACJO010000046">
    <property type="protein sequence ID" value="KAF5345413.1"/>
    <property type="molecule type" value="Genomic_DNA"/>
</dbReference>
<feature type="transmembrane region" description="Helical" evidence="5">
    <location>
        <begin position="213"/>
        <end position="237"/>
    </location>
</feature>
<keyword evidence="2 5" id="KW-0812">Transmembrane</keyword>
<evidence type="ECO:0000256" key="2">
    <source>
        <dbReference type="ARBA" id="ARBA00022692"/>
    </source>
</evidence>
<protein>
    <submittedName>
        <fullName evidence="6">Uncharacterized protein</fullName>
    </submittedName>
</protein>
<dbReference type="Pfam" id="PF04193">
    <property type="entry name" value="PQ-loop"/>
    <property type="match status" value="2"/>
</dbReference>
<feature type="transmembrane region" description="Helical" evidence="5">
    <location>
        <begin position="54"/>
        <end position="74"/>
    </location>
</feature>